<dbReference type="AlphaFoldDB" id="A0A1F8F5C0"/>
<organism evidence="2 3">
    <name type="scientific">Candidatus Yanofskybacteria bacterium RIFCSPHIGHO2_01_FULL_45_42</name>
    <dbReference type="NCBI Taxonomy" id="1802671"/>
    <lineage>
        <taxon>Bacteria</taxon>
        <taxon>Candidatus Yanofskyibacteriota</taxon>
    </lineage>
</organism>
<comment type="caution">
    <text evidence="2">The sequence shown here is derived from an EMBL/GenBank/DDBJ whole genome shotgun (WGS) entry which is preliminary data.</text>
</comment>
<accession>A0A1F8F5C0</accession>
<sequence>MKQSKQLNLIHIIILIVLGVLALNTSRAAGEKDGLLKVYFLDVGQGDSIFIEAPNGNQVLVDGGPDDKVLSELGKIVPFYDHDIDAVVATHPHADHIAGLVGVLEHYQVGKIIEAKEEYDSATYRAWEKAIQEENAEIIEALGGKVLDLGNGVTVTLLYPLASVAGTTTNRPHDDAVVAMLKYSDFKVLLTGDMEVKTEEELLIRGVDVDADILKVGHHGSKTSSGGKFLSAVSPQLAVIQVGARNRYRHPSPETISRLTANGIRYYRNDTDGTVEILSDGQNYQVKKY</sequence>
<gene>
    <name evidence="2" type="ORF">A2750_00720</name>
</gene>
<dbReference type="SMART" id="SM00849">
    <property type="entry name" value="Lactamase_B"/>
    <property type="match status" value="1"/>
</dbReference>
<dbReference type="Proteomes" id="UP000178023">
    <property type="component" value="Unassembled WGS sequence"/>
</dbReference>
<evidence type="ECO:0000313" key="3">
    <source>
        <dbReference type="Proteomes" id="UP000178023"/>
    </source>
</evidence>
<dbReference type="InterPro" id="IPR036866">
    <property type="entry name" value="RibonucZ/Hydroxyglut_hydro"/>
</dbReference>
<dbReference type="Gene3D" id="3.60.15.10">
    <property type="entry name" value="Ribonuclease Z/Hydroxyacylglutathione hydrolase-like"/>
    <property type="match status" value="1"/>
</dbReference>
<proteinExistence type="predicted"/>
<reference evidence="2 3" key="1">
    <citation type="journal article" date="2016" name="Nat. Commun.">
        <title>Thousands of microbial genomes shed light on interconnected biogeochemical processes in an aquifer system.</title>
        <authorList>
            <person name="Anantharaman K."/>
            <person name="Brown C.T."/>
            <person name="Hug L.A."/>
            <person name="Sharon I."/>
            <person name="Castelle C.J."/>
            <person name="Probst A.J."/>
            <person name="Thomas B.C."/>
            <person name="Singh A."/>
            <person name="Wilkins M.J."/>
            <person name="Karaoz U."/>
            <person name="Brodie E.L."/>
            <person name="Williams K.H."/>
            <person name="Hubbard S.S."/>
            <person name="Banfield J.F."/>
        </authorList>
    </citation>
    <scope>NUCLEOTIDE SEQUENCE [LARGE SCALE GENOMIC DNA]</scope>
</reference>
<dbReference type="PANTHER" id="PTHR30619:SF1">
    <property type="entry name" value="RECOMBINATION PROTEIN 2"/>
    <property type="match status" value="1"/>
</dbReference>
<dbReference type="EMBL" id="MGJL01000007">
    <property type="protein sequence ID" value="OGN08323.1"/>
    <property type="molecule type" value="Genomic_DNA"/>
</dbReference>
<evidence type="ECO:0000259" key="1">
    <source>
        <dbReference type="SMART" id="SM00849"/>
    </source>
</evidence>
<dbReference type="Pfam" id="PF00753">
    <property type="entry name" value="Lactamase_B"/>
    <property type="match status" value="1"/>
</dbReference>
<dbReference type="InterPro" id="IPR001279">
    <property type="entry name" value="Metallo-B-lactamas"/>
</dbReference>
<dbReference type="InterPro" id="IPR035681">
    <property type="entry name" value="ComA-like_MBL"/>
</dbReference>
<evidence type="ECO:0000313" key="2">
    <source>
        <dbReference type="EMBL" id="OGN08323.1"/>
    </source>
</evidence>
<dbReference type="InterPro" id="IPR052159">
    <property type="entry name" value="Competence_DNA_uptake"/>
</dbReference>
<feature type="domain" description="Metallo-beta-lactamase" evidence="1">
    <location>
        <begin position="45"/>
        <end position="245"/>
    </location>
</feature>
<protein>
    <recommendedName>
        <fullName evidence="1">Metallo-beta-lactamase domain-containing protein</fullName>
    </recommendedName>
</protein>
<name>A0A1F8F5C0_9BACT</name>
<dbReference type="PANTHER" id="PTHR30619">
    <property type="entry name" value="DNA INTERNALIZATION/COMPETENCE PROTEIN COMEC/REC2"/>
    <property type="match status" value="1"/>
</dbReference>
<dbReference type="SUPFAM" id="SSF56281">
    <property type="entry name" value="Metallo-hydrolase/oxidoreductase"/>
    <property type="match status" value="1"/>
</dbReference>
<dbReference type="CDD" id="cd07731">
    <property type="entry name" value="ComA-like_MBL-fold"/>
    <property type="match status" value="1"/>
</dbReference>